<accession>A0A2T0W6E8</accession>
<dbReference type="RefSeq" id="WP_106193675.1">
    <property type="nucleotide sequence ID" value="NZ_PVTO01000013.1"/>
</dbReference>
<dbReference type="PROSITE" id="PS51257">
    <property type="entry name" value="PROKAR_LIPOPROTEIN"/>
    <property type="match status" value="1"/>
</dbReference>
<gene>
    <name evidence="2" type="ORF">CLV38_11324</name>
</gene>
<dbReference type="OrthoDB" id="2164136at2"/>
<protein>
    <submittedName>
        <fullName evidence="2">Uncharacterized protein</fullName>
    </submittedName>
</protein>
<name>A0A2T0W6E8_9LACT</name>
<proteinExistence type="predicted"/>
<comment type="caution">
    <text evidence="2">The sequence shown here is derived from an EMBL/GenBank/DDBJ whole genome shotgun (WGS) entry which is preliminary data.</text>
</comment>
<keyword evidence="3" id="KW-1185">Reference proteome</keyword>
<dbReference type="EMBL" id="PVTO01000013">
    <property type="protein sequence ID" value="PRY82287.1"/>
    <property type="molecule type" value="Genomic_DNA"/>
</dbReference>
<dbReference type="Proteomes" id="UP000238205">
    <property type="component" value="Unassembled WGS sequence"/>
</dbReference>
<organism evidence="2 3">
    <name type="scientific">Alkalibacterium olivapovliticus</name>
    <dbReference type="NCBI Taxonomy" id="99907"/>
    <lineage>
        <taxon>Bacteria</taxon>
        <taxon>Bacillati</taxon>
        <taxon>Bacillota</taxon>
        <taxon>Bacilli</taxon>
        <taxon>Lactobacillales</taxon>
        <taxon>Carnobacteriaceae</taxon>
        <taxon>Alkalibacterium</taxon>
    </lineage>
</organism>
<dbReference type="AlphaFoldDB" id="A0A2T0W6E8"/>
<sequence length="402" mass="44730">MKKWWALAATVAVLTGCGDGEDASESDNEVDVEETEEPTEEPTDTTVNEDTEDTEEVVEEEPDEDAEADNQEEDVQFVLQISDEAAGLSTETDEILGLLDDLMAESGTEEIGEEGEVRAQYSGLFLTDEQTVLYGVFILSNRSEEAMTNISMDLSVAADDLVLFEETQVYLDQEHFGVLEPNTAMPVYVEIDIAQLDTIEEISNNREEITYVDNIVFDSPDENPAPRDPEGHIPGYRPEYMTMMAEGQDGTSQPEGNVPELEFVLPAYLEDEELSMGMIHVQDILDLAAAGSIENDISIYWTGVAEQQGSEENFEGVFLLMNRTGSDFKNIEFGFTLEDENGNVVFEDQTITLPEDEFGVLRDGTMMPVYVSVPDEGEAAFMGIIEQYGAIYRFESWNAEED</sequence>
<feature type="compositionally biased region" description="Acidic residues" evidence="1">
    <location>
        <begin position="19"/>
        <end position="71"/>
    </location>
</feature>
<feature type="region of interest" description="Disordered" evidence="1">
    <location>
        <begin position="17"/>
        <end position="71"/>
    </location>
</feature>
<evidence type="ECO:0000256" key="1">
    <source>
        <dbReference type="SAM" id="MobiDB-lite"/>
    </source>
</evidence>
<reference evidence="2 3" key="1">
    <citation type="submission" date="2018-03" db="EMBL/GenBank/DDBJ databases">
        <title>Genomic Encyclopedia of Archaeal and Bacterial Type Strains, Phase II (KMG-II): from individual species to whole genera.</title>
        <authorList>
            <person name="Goeker M."/>
        </authorList>
    </citation>
    <scope>NUCLEOTIDE SEQUENCE [LARGE SCALE GENOMIC DNA]</scope>
    <source>
        <strain evidence="2 3">DSM 13175</strain>
    </source>
</reference>
<evidence type="ECO:0000313" key="3">
    <source>
        <dbReference type="Proteomes" id="UP000238205"/>
    </source>
</evidence>
<evidence type="ECO:0000313" key="2">
    <source>
        <dbReference type="EMBL" id="PRY82287.1"/>
    </source>
</evidence>